<reference evidence="1" key="2">
    <citation type="submission" date="2025-09" db="UniProtKB">
        <authorList>
            <consortium name="EnsemblPlants"/>
        </authorList>
    </citation>
    <scope>IDENTIFICATION</scope>
</reference>
<dbReference type="Proteomes" id="UP001732700">
    <property type="component" value="Chromosome 2C"/>
</dbReference>
<protein>
    <submittedName>
        <fullName evidence="1">Uncharacterized protein</fullName>
    </submittedName>
</protein>
<accession>A0ACD5UXN7</accession>
<organism evidence="1 2">
    <name type="scientific">Avena sativa</name>
    <name type="common">Oat</name>
    <dbReference type="NCBI Taxonomy" id="4498"/>
    <lineage>
        <taxon>Eukaryota</taxon>
        <taxon>Viridiplantae</taxon>
        <taxon>Streptophyta</taxon>
        <taxon>Embryophyta</taxon>
        <taxon>Tracheophyta</taxon>
        <taxon>Spermatophyta</taxon>
        <taxon>Magnoliopsida</taxon>
        <taxon>Liliopsida</taxon>
        <taxon>Poales</taxon>
        <taxon>Poaceae</taxon>
        <taxon>BOP clade</taxon>
        <taxon>Pooideae</taxon>
        <taxon>Poodae</taxon>
        <taxon>Poeae</taxon>
        <taxon>Poeae Chloroplast Group 1 (Aveneae type)</taxon>
        <taxon>Aveninae</taxon>
        <taxon>Avena</taxon>
    </lineage>
</organism>
<keyword evidence="2" id="KW-1185">Reference proteome</keyword>
<dbReference type="EnsemblPlants" id="AVESA.00010b.r2.2CG0325890.1">
    <property type="protein sequence ID" value="AVESA.00010b.r2.2CG0325890.1.CDS"/>
    <property type="gene ID" value="AVESA.00010b.r2.2CG0325890"/>
</dbReference>
<reference evidence="1" key="1">
    <citation type="submission" date="2021-05" db="EMBL/GenBank/DDBJ databases">
        <authorList>
            <person name="Scholz U."/>
            <person name="Mascher M."/>
            <person name="Fiebig A."/>
        </authorList>
    </citation>
    <scope>NUCLEOTIDE SEQUENCE [LARGE SCALE GENOMIC DNA]</scope>
</reference>
<evidence type="ECO:0000313" key="1">
    <source>
        <dbReference type="EnsemblPlants" id="AVESA.00010b.r2.2CG0325890.1.CDS"/>
    </source>
</evidence>
<proteinExistence type="predicted"/>
<evidence type="ECO:0000313" key="2">
    <source>
        <dbReference type="Proteomes" id="UP001732700"/>
    </source>
</evidence>
<name>A0ACD5UXN7_AVESA</name>
<sequence length="310" mass="34289">MVNWVQVLRKNLVARLAKNAGLRQHAVTLDDAATVINFWLPNQNKEPCRKDRQRKKNLHPVVLVHGFAGDGIMTWGLQVGALAKAGHDVYVPDLLHFGGSTSPSHDRSVGFQARCLVAALRKLGVGVADVVGFSYGGFVAFEMAAANPSLVHSVVVSGGTVKYTGAMKDALLERIGGARLFTELMLPESADRLRVLFLAAMHMKLWFPCRLLQDFLEVMYKNRMERAGMLEDLVVGDKGSSTPVFQQNILLLWGENDNFFPIEVGESLKQELGEKATLQRVSKAGHLVQLERPCVYNRNLIEFLAHGNMV</sequence>